<feature type="region of interest" description="Disordered" evidence="1">
    <location>
        <begin position="201"/>
        <end position="220"/>
    </location>
</feature>
<feature type="compositionally biased region" description="Basic and acidic residues" evidence="1">
    <location>
        <begin position="45"/>
        <end position="61"/>
    </location>
</feature>
<organism evidence="2">
    <name type="scientific">uncultured Thermomicrobiales bacterium</name>
    <dbReference type="NCBI Taxonomy" id="1645740"/>
    <lineage>
        <taxon>Bacteria</taxon>
        <taxon>Pseudomonadati</taxon>
        <taxon>Thermomicrobiota</taxon>
        <taxon>Thermomicrobia</taxon>
        <taxon>Thermomicrobiales</taxon>
        <taxon>environmental samples</taxon>
    </lineage>
</organism>
<evidence type="ECO:0000313" key="2">
    <source>
        <dbReference type="EMBL" id="CAA9575870.1"/>
    </source>
</evidence>
<feature type="compositionally biased region" description="Polar residues" evidence="1">
    <location>
        <begin position="125"/>
        <end position="144"/>
    </location>
</feature>
<dbReference type="AlphaFoldDB" id="A0A6J4VDW0"/>
<name>A0A6J4VDW0_9BACT</name>
<feature type="region of interest" description="Disordered" evidence="1">
    <location>
        <begin position="1"/>
        <end position="178"/>
    </location>
</feature>
<reference evidence="2" key="1">
    <citation type="submission" date="2020-02" db="EMBL/GenBank/DDBJ databases">
        <authorList>
            <person name="Meier V. D."/>
        </authorList>
    </citation>
    <scope>NUCLEOTIDE SEQUENCE</scope>
    <source>
        <strain evidence="2">AVDCRST_MAG19</strain>
    </source>
</reference>
<evidence type="ECO:0000256" key="1">
    <source>
        <dbReference type="SAM" id="MobiDB-lite"/>
    </source>
</evidence>
<accession>A0A6J4VDW0</accession>
<sequence>MRHRSPPGLGPLDRPATRRMGRGRPENAIRATLARIGPVGEGGEGADRGRSAPVRGRREGGRAVAGGTTSERHPTEDGGGAERMVIDSGTPGPQMMRGAVAPRHGGDRRDRGFGRPENRIGVRSPASSRTNAVRSGSPWSSYAAGSSPTSGGGPDGPGTGRPSWPPGRVGPPSAAPIETIVSGPASVATFTACAARRGAASAEVRETAAPRTGRGVSTSTQWRVVCG</sequence>
<dbReference type="EMBL" id="CADCWL010000184">
    <property type="protein sequence ID" value="CAA9575870.1"/>
    <property type="molecule type" value="Genomic_DNA"/>
</dbReference>
<gene>
    <name evidence="2" type="ORF">AVDCRST_MAG19-3346</name>
</gene>
<feature type="compositionally biased region" description="Basic and acidic residues" evidence="1">
    <location>
        <begin position="104"/>
        <end position="120"/>
    </location>
</feature>
<feature type="compositionally biased region" description="Gly residues" evidence="1">
    <location>
        <begin position="150"/>
        <end position="159"/>
    </location>
</feature>
<protein>
    <submittedName>
        <fullName evidence="2">Uncharacterized protein</fullName>
    </submittedName>
</protein>
<proteinExistence type="predicted"/>